<dbReference type="Gramene" id="EME26714">
    <property type="protein sequence ID" value="EME26714"/>
    <property type="gene ID" value="Gasu_57170"/>
</dbReference>
<dbReference type="OrthoDB" id="10307049at2759"/>
<accession>M2XTE7</accession>
<dbReference type="KEGG" id="gsl:Gasu_57170"/>
<name>M2XTE7_GALSU</name>
<gene>
    <name evidence="2" type="ORF">Gasu_57170</name>
</gene>
<feature type="transmembrane region" description="Helical" evidence="1">
    <location>
        <begin position="86"/>
        <end position="106"/>
    </location>
</feature>
<dbReference type="GeneID" id="17085671"/>
<keyword evidence="1" id="KW-0812">Transmembrane</keyword>
<organism evidence="2 3">
    <name type="scientific">Galdieria sulphuraria</name>
    <name type="common">Red alga</name>
    <dbReference type="NCBI Taxonomy" id="130081"/>
    <lineage>
        <taxon>Eukaryota</taxon>
        <taxon>Rhodophyta</taxon>
        <taxon>Bangiophyceae</taxon>
        <taxon>Galdieriales</taxon>
        <taxon>Galdieriaceae</taxon>
        <taxon>Galdieria</taxon>
    </lineage>
</organism>
<keyword evidence="3" id="KW-1185">Reference proteome</keyword>
<dbReference type="Proteomes" id="UP000030680">
    <property type="component" value="Unassembled WGS sequence"/>
</dbReference>
<evidence type="ECO:0000313" key="3">
    <source>
        <dbReference type="Proteomes" id="UP000030680"/>
    </source>
</evidence>
<proteinExistence type="predicted"/>
<evidence type="ECO:0000256" key="1">
    <source>
        <dbReference type="SAM" id="Phobius"/>
    </source>
</evidence>
<dbReference type="EMBL" id="KB454544">
    <property type="protein sequence ID" value="EME26714.1"/>
    <property type="molecule type" value="Genomic_DNA"/>
</dbReference>
<evidence type="ECO:0008006" key="4">
    <source>
        <dbReference type="Google" id="ProtNLM"/>
    </source>
</evidence>
<dbReference type="AlphaFoldDB" id="M2XTE7"/>
<keyword evidence="1" id="KW-0472">Membrane</keyword>
<reference evidence="3" key="1">
    <citation type="journal article" date="2013" name="Science">
        <title>Gene transfer from bacteria and archaea facilitated evolution of an extremophilic eukaryote.</title>
        <authorList>
            <person name="Schonknecht G."/>
            <person name="Chen W.H."/>
            <person name="Ternes C.M."/>
            <person name="Barbier G.G."/>
            <person name="Shrestha R.P."/>
            <person name="Stanke M."/>
            <person name="Brautigam A."/>
            <person name="Baker B.J."/>
            <person name="Banfield J.F."/>
            <person name="Garavito R.M."/>
            <person name="Carr K."/>
            <person name="Wilkerson C."/>
            <person name="Rensing S.A."/>
            <person name="Gagneul D."/>
            <person name="Dickenson N.E."/>
            <person name="Oesterhelt C."/>
            <person name="Lercher M.J."/>
            <person name="Weber A.P."/>
        </authorList>
    </citation>
    <scope>NUCLEOTIDE SEQUENCE [LARGE SCALE GENOMIC DNA]</scope>
    <source>
        <strain evidence="3">074W</strain>
    </source>
</reference>
<protein>
    <recommendedName>
        <fullName evidence="4">Transmembrane protein</fullName>
    </recommendedName>
</protein>
<keyword evidence="1" id="KW-1133">Transmembrane helix</keyword>
<evidence type="ECO:0000313" key="2">
    <source>
        <dbReference type="EMBL" id="EME26714.1"/>
    </source>
</evidence>
<dbReference type="RefSeq" id="XP_005703234.1">
    <property type="nucleotide sequence ID" value="XM_005703177.1"/>
</dbReference>
<feature type="transmembrane region" description="Helical" evidence="1">
    <location>
        <begin position="126"/>
        <end position="145"/>
    </location>
</feature>
<sequence>MRWLSHRLLRRLVYNNTTSLLRIGYSNEWISNFQKADSWSYTSFSWLKTRGQSGYRLGGARFSTQSKLSEEETVLFKHREVFLYRFANLIPLGQLAFSIYAGYLFFGPHYIHGIPSSDQTIGVSLVVYSVFMGICMTFVVATRWLTKGRVIEIRELKKQGMLRFYQHRYLGLGRPHHVQVKVGNIRVGNVERLLRFGALANKSTPGWLHLLWKQPLGTFPLQVITTSGKMEKLVMPIGEYDYLKANQLANLLVSGDMLSMFQERNNG</sequence>